<accession>A0ACC2TZ17</accession>
<evidence type="ECO:0000313" key="1">
    <source>
        <dbReference type="EMBL" id="KAJ9079457.1"/>
    </source>
</evidence>
<name>A0ACC2TZ17_9FUNG</name>
<keyword evidence="2" id="KW-1185">Reference proteome</keyword>
<gene>
    <name evidence="1" type="ORF">DSO57_1035154</name>
</gene>
<dbReference type="EMBL" id="QTSX02001725">
    <property type="protein sequence ID" value="KAJ9079457.1"/>
    <property type="molecule type" value="Genomic_DNA"/>
</dbReference>
<protein>
    <submittedName>
        <fullName evidence="1">Uncharacterized protein</fullName>
    </submittedName>
</protein>
<dbReference type="Proteomes" id="UP001165960">
    <property type="component" value="Unassembled WGS sequence"/>
</dbReference>
<reference evidence="1" key="1">
    <citation type="submission" date="2022-04" db="EMBL/GenBank/DDBJ databases">
        <title>Genome of the entomopathogenic fungus Entomophthora muscae.</title>
        <authorList>
            <person name="Elya C."/>
            <person name="Lovett B.R."/>
            <person name="Lee E."/>
            <person name="Macias A.M."/>
            <person name="Hajek A.E."/>
            <person name="De Bivort B.L."/>
            <person name="Kasson M.T."/>
            <person name="De Fine Licht H.H."/>
            <person name="Stajich J.E."/>
        </authorList>
    </citation>
    <scope>NUCLEOTIDE SEQUENCE</scope>
    <source>
        <strain evidence="1">Berkeley</strain>
    </source>
</reference>
<proteinExistence type="predicted"/>
<evidence type="ECO:0000313" key="2">
    <source>
        <dbReference type="Proteomes" id="UP001165960"/>
    </source>
</evidence>
<organism evidence="1 2">
    <name type="scientific">Entomophthora muscae</name>
    <dbReference type="NCBI Taxonomy" id="34485"/>
    <lineage>
        <taxon>Eukaryota</taxon>
        <taxon>Fungi</taxon>
        <taxon>Fungi incertae sedis</taxon>
        <taxon>Zoopagomycota</taxon>
        <taxon>Entomophthoromycotina</taxon>
        <taxon>Entomophthoromycetes</taxon>
        <taxon>Entomophthorales</taxon>
        <taxon>Entomophthoraceae</taxon>
        <taxon>Entomophthora</taxon>
    </lineage>
</organism>
<sequence>MVSTSEILDKLEARKRDIIEKLEREEKVLDPISIALYERIYRLQVEEAILIGYLNNSKKDQLLDTCGKVAFGDQGVAGFNTNEDYLQSIWKKSQQDSPDSCYEDYDYASDSLSPDKDNSRSTPALEDLLEEYTHKFDE</sequence>
<comment type="caution">
    <text evidence="1">The sequence shown here is derived from an EMBL/GenBank/DDBJ whole genome shotgun (WGS) entry which is preliminary data.</text>
</comment>